<sequence length="25" mass="2889">MVSVRSLPVNHDRVRLTHGWIGLFV</sequence>
<dbReference type="WBParaSite" id="nRc.2.0.1.t04969-RA">
    <property type="protein sequence ID" value="nRc.2.0.1.t04969-RA"/>
    <property type="gene ID" value="nRc.2.0.1.g04969"/>
</dbReference>
<reference evidence="2" key="1">
    <citation type="submission" date="2022-11" db="UniProtKB">
        <authorList>
            <consortium name="WormBaseParasite"/>
        </authorList>
    </citation>
    <scope>IDENTIFICATION</scope>
</reference>
<protein>
    <submittedName>
        <fullName evidence="2">Uncharacterized protein</fullName>
    </submittedName>
</protein>
<proteinExistence type="predicted"/>
<evidence type="ECO:0000313" key="1">
    <source>
        <dbReference type="Proteomes" id="UP000887565"/>
    </source>
</evidence>
<name>A0A915HT87_ROMCU</name>
<keyword evidence="1" id="KW-1185">Reference proteome</keyword>
<dbReference type="AlphaFoldDB" id="A0A915HT87"/>
<evidence type="ECO:0000313" key="2">
    <source>
        <dbReference type="WBParaSite" id="nRc.2.0.1.t04969-RA"/>
    </source>
</evidence>
<organism evidence="1 2">
    <name type="scientific">Romanomermis culicivorax</name>
    <name type="common">Nematode worm</name>
    <dbReference type="NCBI Taxonomy" id="13658"/>
    <lineage>
        <taxon>Eukaryota</taxon>
        <taxon>Metazoa</taxon>
        <taxon>Ecdysozoa</taxon>
        <taxon>Nematoda</taxon>
        <taxon>Enoplea</taxon>
        <taxon>Dorylaimia</taxon>
        <taxon>Mermithida</taxon>
        <taxon>Mermithoidea</taxon>
        <taxon>Mermithidae</taxon>
        <taxon>Romanomermis</taxon>
    </lineage>
</organism>
<dbReference type="Proteomes" id="UP000887565">
    <property type="component" value="Unplaced"/>
</dbReference>
<accession>A0A915HT87</accession>